<organism evidence="1 2">
    <name type="scientific">Neolentinus lepideus HHB14362 ss-1</name>
    <dbReference type="NCBI Taxonomy" id="1314782"/>
    <lineage>
        <taxon>Eukaryota</taxon>
        <taxon>Fungi</taxon>
        <taxon>Dikarya</taxon>
        <taxon>Basidiomycota</taxon>
        <taxon>Agaricomycotina</taxon>
        <taxon>Agaricomycetes</taxon>
        <taxon>Gloeophyllales</taxon>
        <taxon>Gloeophyllaceae</taxon>
        <taxon>Neolentinus</taxon>
    </lineage>
</organism>
<reference evidence="1 2" key="1">
    <citation type="journal article" date="2016" name="Mol. Biol. Evol.">
        <title>Comparative Genomics of Early-Diverging Mushroom-Forming Fungi Provides Insights into the Origins of Lignocellulose Decay Capabilities.</title>
        <authorList>
            <person name="Nagy L.G."/>
            <person name="Riley R."/>
            <person name="Tritt A."/>
            <person name="Adam C."/>
            <person name="Daum C."/>
            <person name="Floudas D."/>
            <person name="Sun H."/>
            <person name="Yadav J.S."/>
            <person name="Pangilinan J."/>
            <person name="Larsson K.H."/>
            <person name="Matsuura K."/>
            <person name="Barry K."/>
            <person name="Labutti K."/>
            <person name="Kuo R."/>
            <person name="Ohm R.A."/>
            <person name="Bhattacharya S.S."/>
            <person name="Shirouzu T."/>
            <person name="Yoshinaga Y."/>
            <person name="Martin F.M."/>
            <person name="Grigoriev I.V."/>
            <person name="Hibbett D.S."/>
        </authorList>
    </citation>
    <scope>NUCLEOTIDE SEQUENCE [LARGE SCALE GENOMIC DNA]</scope>
    <source>
        <strain evidence="1 2">HHB14362 ss-1</strain>
    </source>
</reference>
<name>A0A165RKE6_9AGAM</name>
<accession>A0A165RKE6</accession>
<dbReference type="Proteomes" id="UP000076761">
    <property type="component" value="Unassembled WGS sequence"/>
</dbReference>
<sequence>MADVKALPLRHDKAVLVFDPENPRSLLCYLEDLEDLFKVHPTLIMNEADKKRTTVKYVPMHEEEMWKGLPEYEDAAKTYKEFITALKTLYPAVHEDQRYSMGDMDRLVGERVRIKREQNHAFERTFSQDLWTKVYTCLQIKNPEQAADTPYGVASVFEAASFFLAG</sequence>
<keyword evidence="2" id="KW-1185">Reference proteome</keyword>
<dbReference type="EMBL" id="KV425581">
    <property type="protein sequence ID" value="KZT23938.1"/>
    <property type="molecule type" value="Genomic_DNA"/>
</dbReference>
<dbReference type="AlphaFoldDB" id="A0A165RKE6"/>
<dbReference type="InParanoid" id="A0A165RKE6"/>
<protein>
    <submittedName>
        <fullName evidence="1">Uncharacterized protein</fullName>
    </submittedName>
</protein>
<evidence type="ECO:0000313" key="1">
    <source>
        <dbReference type="EMBL" id="KZT23938.1"/>
    </source>
</evidence>
<feature type="non-terminal residue" evidence="1">
    <location>
        <position position="166"/>
    </location>
</feature>
<dbReference type="OrthoDB" id="3260546at2759"/>
<gene>
    <name evidence="1" type="ORF">NEOLEDRAFT_1068454</name>
</gene>
<evidence type="ECO:0000313" key="2">
    <source>
        <dbReference type="Proteomes" id="UP000076761"/>
    </source>
</evidence>
<proteinExistence type="predicted"/>
<dbReference type="STRING" id="1314782.A0A165RKE6"/>